<evidence type="ECO:0000313" key="2">
    <source>
        <dbReference type="Proteomes" id="UP000070319"/>
    </source>
</evidence>
<dbReference type="Proteomes" id="UP000070319">
    <property type="component" value="Unassembled WGS sequence"/>
</dbReference>
<gene>
    <name evidence="1" type="ORF">HMPREF2531_01175</name>
</gene>
<reference evidence="1 2" key="1">
    <citation type="submission" date="2016-02" db="EMBL/GenBank/DDBJ databases">
        <authorList>
            <person name="Wen L."/>
            <person name="He K."/>
            <person name="Yang H."/>
        </authorList>
    </citation>
    <scope>NUCLEOTIDE SEQUENCE [LARGE SCALE GENOMIC DNA]</scope>
    <source>
        <strain evidence="1 2">KLE1704</strain>
    </source>
</reference>
<organism evidence="1">
    <name type="scientific">Bacteroides intestinalis</name>
    <dbReference type="NCBI Taxonomy" id="329854"/>
    <lineage>
        <taxon>Bacteria</taxon>
        <taxon>Pseudomonadati</taxon>
        <taxon>Bacteroidota</taxon>
        <taxon>Bacteroidia</taxon>
        <taxon>Bacteroidales</taxon>
        <taxon>Bacteroidaceae</taxon>
        <taxon>Bacteroides</taxon>
    </lineage>
</organism>
<dbReference type="EMBL" id="LTDF01000049">
    <property type="protein sequence ID" value="KXT53868.1"/>
    <property type="molecule type" value="Genomic_DNA"/>
</dbReference>
<proteinExistence type="predicted"/>
<evidence type="ECO:0000313" key="1">
    <source>
        <dbReference type="EMBL" id="KXT53868.1"/>
    </source>
</evidence>
<dbReference type="PATRIC" id="fig|329854.7.peg.1187"/>
<dbReference type="AlphaFoldDB" id="A0A139LR15"/>
<protein>
    <submittedName>
        <fullName evidence="1">Uncharacterized protein</fullName>
    </submittedName>
</protein>
<comment type="caution">
    <text evidence="1">The sequence shown here is derived from an EMBL/GenBank/DDBJ whole genome shotgun (WGS) entry which is preliminary data.</text>
</comment>
<name>A0A139LR15_9BACE</name>
<sequence>MMHLKSMEKIKWNKVKTTIKKWKPGEYVRQTSIVVIGVLITFVGSELVTRYSEQKDIKSTMLLIRDELKSNRDQFEDVMSEFNKDKRISTLLMEHDMKFRMIPEDSLRQFGFVLGHFRVFSCRRNAIDLLKNSMLMQKISDKEFLLSLIEVYESLESFRTLITEYYDMKGQAVNSFHLSLTDKQFNALLEGGYDMWEIYLSDRTVRNFMRAPMEYFHSSYKKSVEQEIDNMIQAIEQRYGAK</sequence>
<accession>A0A139LR15</accession>